<dbReference type="EMBL" id="SATR01000009">
    <property type="protein sequence ID" value="TFH92118.1"/>
    <property type="molecule type" value="Genomic_DNA"/>
</dbReference>
<dbReference type="Pfam" id="PF07963">
    <property type="entry name" value="N_methyl"/>
    <property type="match status" value="1"/>
</dbReference>
<accession>A0A4Y8WIH1</accession>
<dbReference type="Proteomes" id="UP000297753">
    <property type="component" value="Unassembled WGS sequence"/>
</dbReference>
<dbReference type="NCBIfam" id="TIGR02532">
    <property type="entry name" value="IV_pilin_GFxxxE"/>
    <property type="match status" value="1"/>
</dbReference>
<gene>
    <name evidence="1" type="ORF">ELS82_08100</name>
</gene>
<comment type="caution">
    <text evidence="1">The sequence shown here is derived from an EMBL/GenBank/DDBJ whole genome shotgun (WGS) entry which is preliminary data.</text>
</comment>
<keyword evidence="2" id="KW-1185">Reference proteome</keyword>
<dbReference type="InterPro" id="IPR012902">
    <property type="entry name" value="N_methyl_site"/>
</dbReference>
<organism evidence="1 2">
    <name type="scientific">Vibrio ouci</name>
    <dbReference type="NCBI Taxonomy" id="2499078"/>
    <lineage>
        <taxon>Bacteria</taxon>
        <taxon>Pseudomonadati</taxon>
        <taxon>Pseudomonadota</taxon>
        <taxon>Gammaproteobacteria</taxon>
        <taxon>Vibrionales</taxon>
        <taxon>Vibrionaceae</taxon>
        <taxon>Vibrio</taxon>
    </lineage>
</organism>
<dbReference type="AlphaFoldDB" id="A0A4Y8WIH1"/>
<dbReference type="PROSITE" id="PS00409">
    <property type="entry name" value="PROKAR_NTER_METHYL"/>
    <property type="match status" value="1"/>
</dbReference>
<dbReference type="OrthoDB" id="9788802at2"/>
<protein>
    <submittedName>
        <fullName evidence="1">Prepilin-type N-terminal cleavage/methylation domain-containing protein</fullName>
    </submittedName>
</protein>
<name>A0A4Y8WIH1_9VIBR</name>
<proteinExistence type="predicted"/>
<reference evidence="1 2" key="1">
    <citation type="submission" date="2019-01" db="EMBL/GenBank/DDBJ databases">
        <title>Vibrio BEI176 sp. nov, a marine bacterium isolated from China: eastern marignal seas.</title>
        <authorList>
            <person name="Li B."/>
        </authorList>
    </citation>
    <scope>NUCLEOTIDE SEQUENCE [LARGE SCALE GENOMIC DNA]</scope>
    <source>
        <strain evidence="1 2">BEI176</strain>
    </source>
</reference>
<dbReference type="RefSeq" id="WP_134835046.1">
    <property type="nucleotide sequence ID" value="NZ_SATR01000009.1"/>
</dbReference>
<evidence type="ECO:0000313" key="2">
    <source>
        <dbReference type="Proteomes" id="UP000297753"/>
    </source>
</evidence>
<evidence type="ECO:0000313" key="1">
    <source>
        <dbReference type="EMBL" id="TFH92118.1"/>
    </source>
</evidence>
<sequence>MRNQGFTLIEMVLALIVSAILLLGIANFTNLGVTGYFGSVERYRLQTEASFVLEKMSREVRHAVPNMFEGDGSNCVSFYSIADSGFYAVSGADLNFIVSNSASVSGASATQRLIINPTRSAANLNDLDNIYSVESADLVEDNVFSFASGAQDLVGGSVSNRHFIFDGNEQVTYCIAGTRITRNGMTVTDKLAGNGNQLTYQAADVQHNGVVNVTLTFELNGESSTYNQDIQVINVP</sequence>